<dbReference type="Pfam" id="PF13188">
    <property type="entry name" value="PAS_8"/>
    <property type="match status" value="1"/>
</dbReference>
<evidence type="ECO:0000259" key="3">
    <source>
        <dbReference type="PROSITE" id="PS50883"/>
    </source>
</evidence>
<evidence type="ECO:0000259" key="2">
    <source>
        <dbReference type="PROSITE" id="PS50112"/>
    </source>
</evidence>
<dbReference type="InterPro" id="IPR035919">
    <property type="entry name" value="EAL_sf"/>
</dbReference>
<dbReference type="CDD" id="cd01949">
    <property type="entry name" value="GGDEF"/>
    <property type="match status" value="1"/>
</dbReference>
<dbReference type="InterPro" id="IPR000160">
    <property type="entry name" value="GGDEF_dom"/>
</dbReference>
<dbReference type="InterPro" id="IPR035965">
    <property type="entry name" value="PAS-like_dom_sf"/>
</dbReference>
<dbReference type="Gene3D" id="3.30.70.270">
    <property type="match status" value="1"/>
</dbReference>
<feature type="transmembrane region" description="Helical" evidence="1">
    <location>
        <begin position="21"/>
        <end position="49"/>
    </location>
</feature>
<dbReference type="PROSITE" id="PS50887">
    <property type="entry name" value="GGDEF"/>
    <property type="match status" value="1"/>
</dbReference>
<feature type="transmembrane region" description="Helical" evidence="1">
    <location>
        <begin position="317"/>
        <end position="336"/>
    </location>
</feature>
<evidence type="ECO:0000256" key="1">
    <source>
        <dbReference type="SAM" id="Phobius"/>
    </source>
</evidence>
<evidence type="ECO:0000313" key="5">
    <source>
        <dbReference type="EMBL" id="SEJ41286.1"/>
    </source>
</evidence>
<protein>
    <submittedName>
        <fullName evidence="5">Diguanylate cyclase/phosphodiesterase</fullName>
    </submittedName>
</protein>
<feature type="transmembrane region" description="Helical" evidence="1">
    <location>
        <begin position="197"/>
        <end position="218"/>
    </location>
</feature>
<dbReference type="InterPro" id="IPR043128">
    <property type="entry name" value="Rev_trsase/Diguanyl_cyclase"/>
</dbReference>
<dbReference type="Proteomes" id="UP000198866">
    <property type="component" value="Unassembled WGS sequence"/>
</dbReference>
<dbReference type="PROSITE" id="PS50883">
    <property type="entry name" value="EAL"/>
    <property type="match status" value="1"/>
</dbReference>
<organism evidence="5 6">
    <name type="scientific">Paraburkholderia diazotrophica</name>
    <dbReference type="NCBI Taxonomy" id="667676"/>
    <lineage>
        <taxon>Bacteria</taxon>
        <taxon>Pseudomonadati</taxon>
        <taxon>Pseudomonadota</taxon>
        <taxon>Betaproteobacteria</taxon>
        <taxon>Burkholderiales</taxon>
        <taxon>Burkholderiaceae</taxon>
        <taxon>Paraburkholderia</taxon>
    </lineage>
</organism>
<feature type="domain" description="EAL" evidence="3">
    <location>
        <begin position="703"/>
        <end position="958"/>
    </location>
</feature>
<dbReference type="EMBL" id="FNYE01000010">
    <property type="protein sequence ID" value="SEJ41286.1"/>
    <property type="molecule type" value="Genomic_DNA"/>
</dbReference>
<accession>A0A1H6YLM1</accession>
<feature type="domain" description="PAS" evidence="2">
    <location>
        <begin position="410"/>
        <end position="449"/>
    </location>
</feature>
<feature type="transmembrane region" description="Helical" evidence="1">
    <location>
        <begin position="293"/>
        <end position="311"/>
    </location>
</feature>
<dbReference type="InterPro" id="IPR029787">
    <property type="entry name" value="Nucleotide_cyclase"/>
</dbReference>
<dbReference type="SMART" id="SM00052">
    <property type="entry name" value="EAL"/>
    <property type="match status" value="1"/>
</dbReference>
<dbReference type="PANTHER" id="PTHR44757">
    <property type="entry name" value="DIGUANYLATE CYCLASE DGCP"/>
    <property type="match status" value="1"/>
</dbReference>
<feature type="transmembrane region" description="Helical" evidence="1">
    <location>
        <begin position="225"/>
        <end position="244"/>
    </location>
</feature>
<dbReference type="SMART" id="SM00267">
    <property type="entry name" value="GGDEF"/>
    <property type="match status" value="1"/>
</dbReference>
<sequence length="982" mass="108150">MMRSRWLSRILRSAGSSIDAWLDAFSIYGVPAAVAIGTVVVLVCLPHAFQPKAAQPLQFKVLDDKAASMGPVEARAALSGARETTRYGTKLSETPIWIEFLAPASGSAERILDFPSRHATSMQCWLASSLAPLGRADREHQMAPMRAAKAGFAIPLDANDSANVILCRATYSGPAQVSVLSWGIDEFHASELDFQEGAALIAGGLLTLACFVFVTALINREWTYVLFSMWLVGNLRMCANAMGWDTQWVDRTIPSTSIAFLRELSFAAYYILTGALFSRLFRRELRRTGFIRLYRTAQWTGVLLLVAALVLPYSRFILALWSLGGFGICVLILHLAQFVRKARSRTVLWYVGSLAVVLGSTFSELIGAMFGFPALAAGVSPVLAALMSSMMAAFAIAEQMRAERQHRQQAEIDLRNTYDVAPVGLFTLDAMGRFVRANPALLQMLGLDRASYRMHHWNDFFEAGAWGKLESFLTGGSVGLGGLGGEPGINGMTLLGNTDRRFQISAIRSGQFIEGSLQDVTERSKAVERLRFLAEHDSLTGLLNRRGVESAIAAQSEALSRWVLVYIDLDRFKLINDLFGHQAGDEVLRLVAKRIVGMLDERCSLGRIGGDEFVCIMKDVSIDEALEHWTNVVNAINDVPYQVGNRAFMVKASIGLTECEHGMRVQDALAHTDRACREAKHKSGNSIVAYRRGAEAFEHRAAELRLVESFRGTSLPPGLFLLMQPIMSLSAPYESLNFEVLLRMRSPEGQLITPDRILSAAEESGAIAAIDMWVVKTTLEWISGHQAHLANTQFVCVNLNGASLNDERFTREIFDLLVEHRPVLQYLCLEITESVALHDLENTQRFIARIHDLGAKIALDDFGAGYTSFRYLKRLSADALKIDGEFVRSMREHPKDVAIVEALVSLAGALGMRSVAEWVEDADTLTMLRELGVDYVQGYAIARPLEPELILAAKSSADFVTDSAVASAIGAQARSSDHFEIY</sequence>
<dbReference type="Gene3D" id="3.20.20.450">
    <property type="entry name" value="EAL domain"/>
    <property type="match status" value="1"/>
</dbReference>
<dbReference type="STRING" id="667676.SAMN05192539_1010162"/>
<proteinExistence type="predicted"/>
<dbReference type="SUPFAM" id="SSF55073">
    <property type="entry name" value="Nucleotide cyclase"/>
    <property type="match status" value="1"/>
</dbReference>
<dbReference type="InterPro" id="IPR000014">
    <property type="entry name" value="PAS"/>
</dbReference>
<dbReference type="AlphaFoldDB" id="A0A1H6YLM1"/>
<name>A0A1H6YLM1_9BURK</name>
<dbReference type="Pfam" id="PF00563">
    <property type="entry name" value="EAL"/>
    <property type="match status" value="1"/>
</dbReference>
<keyword evidence="1" id="KW-0472">Membrane</keyword>
<dbReference type="SUPFAM" id="SSF55785">
    <property type="entry name" value="PYP-like sensor domain (PAS domain)"/>
    <property type="match status" value="1"/>
</dbReference>
<feature type="transmembrane region" description="Helical" evidence="1">
    <location>
        <begin position="348"/>
        <end position="372"/>
    </location>
</feature>
<gene>
    <name evidence="5" type="ORF">SAMN05192539_1010162</name>
</gene>
<evidence type="ECO:0000313" key="6">
    <source>
        <dbReference type="Proteomes" id="UP000198866"/>
    </source>
</evidence>
<dbReference type="OrthoDB" id="9813903at2"/>
<keyword evidence="6" id="KW-1185">Reference proteome</keyword>
<keyword evidence="1" id="KW-1133">Transmembrane helix</keyword>
<dbReference type="PROSITE" id="PS50112">
    <property type="entry name" value="PAS"/>
    <property type="match status" value="1"/>
</dbReference>
<dbReference type="Gene3D" id="3.30.450.20">
    <property type="entry name" value="PAS domain"/>
    <property type="match status" value="1"/>
</dbReference>
<feature type="domain" description="GGDEF" evidence="4">
    <location>
        <begin position="560"/>
        <end position="692"/>
    </location>
</feature>
<dbReference type="SUPFAM" id="SSF141868">
    <property type="entry name" value="EAL domain-like"/>
    <property type="match status" value="1"/>
</dbReference>
<reference evidence="6" key="1">
    <citation type="submission" date="2016-10" db="EMBL/GenBank/DDBJ databases">
        <authorList>
            <person name="Varghese N."/>
            <person name="Submissions S."/>
        </authorList>
    </citation>
    <scope>NUCLEOTIDE SEQUENCE [LARGE SCALE GENOMIC DNA]</scope>
    <source>
        <strain evidence="6">LMG 26031</strain>
    </source>
</reference>
<dbReference type="PANTHER" id="PTHR44757:SF2">
    <property type="entry name" value="BIOFILM ARCHITECTURE MAINTENANCE PROTEIN MBAA"/>
    <property type="match status" value="1"/>
</dbReference>
<dbReference type="InterPro" id="IPR001633">
    <property type="entry name" value="EAL_dom"/>
</dbReference>
<dbReference type="CDD" id="cd01948">
    <property type="entry name" value="EAL"/>
    <property type="match status" value="1"/>
</dbReference>
<feature type="transmembrane region" description="Helical" evidence="1">
    <location>
        <begin position="264"/>
        <end position="281"/>
    </location>
</feature>
<keyword evidence="1" id="KW-0812">Transmembrane</keyword>
<evidence type="ECO:0000259" key="4">
    <source>
        <dbReference type="PROSITE" id="PS50887"/>
    </source>
</evidence>
<dbReference type="NCBIfam" id="TIGR00254">
    <property type="entry name" value="GGDEF"/>
    <property type="match status" value="1"/>
</dbReference>
<dbReference type="Pfam" id="PF00990">
    <property type="entry name" value="GGDEF"/>
    <property type="match status" value="1"/>
</dbReference>
<dbReference type="InterPro" id="IPR052155">
    <property type="entry name" value="Biofilm_reg_signaling"/>
</dbReference>